<dbReference type="InterPro" id="IPR008979">
    <property type="entry name" value="Galactose-bd-like_sf"/>
</dbReference>
<evidence type="ECO:0000313" key="9">
    <source>
        <dbReference type="EMBL" id="GHH54378.1"/>
    </source>
</evidence>
<dbReference type="InterPro" id="IPR017853">
    <property type="entry name" value="GH"/>
</dbReference>
<proteinExistence type="inferred from homology"/>
<dbReference type="PANTHER" id="PTHR42732:SF1">
    <property type="entry name" value="BETA-MANNOSIDASE"/>
    <property type="match status" value="1"/>
</dbReference>
<dbReference type="InterPro" id="IPR051913">
    <property type="entry name" value="GH2_Domain-Containing"/>
</dbReference>
<feature type="chain" id="PRO_5036825879" evidence="5">
    <location>
        <begin position="20"/>
        <end position="715"/>
    </location>
</feature>
<evidence type="ECO:0000256" key="5">
    <source>
        <dbReference type="SAM" id="SignalP"/>
    </source>
</evidence>
<feature type="domain" description="Glycosyl hydrolases family 2 sugar binding" evidence="8">
    <location>
        <begin position="55"/>
        <end position="184"/>
    </location>
</feature>
<dbReference type="GO" id="GO:0004553">
    <property type="term" value="F:hydrolase activity, hydrolyzing O-glycosyl compounds"/>
    <property type="evidence" value="ECO:0007669"/>
    <property type="project" value="InterPro"/>
</dbReference>
<dbReference type="InterPro" id="IPR006103">
    <property type="entry name" value="Glyco_hydro_2_cat"/>
</dbReference>
<dbReference type="InterPro" id="IPR006102">
    <property type="entry name" value="Ig-like_GH2"/>
</dbReference>
<evidence type="ECO:0000259" key="8">
    <source>
        <dbReference type="Pfam" id="PF02837"/>
    </source>
</evidence>
<dbReference type="InterPro" id="IPR036156">
    <property type="entry name" value="Beta-gal/glucu_dom_sf"/>
</dbReference>
<dbReference type="InterPro" id="IPR013783">
    <property type="entry name" value="Ig-like_fold"/>
</dbReference>
<dbReference type="Gene3D" id="2.60.40.10">
    <property type="entry name" value="Immunoglobulins"/>
    <property type="match status" value="2"/>
</dbReference>
<dbReference type="Pfam" id="PF02837">
    <property type="entry name" value="Glyco_hydro_2_N"/>
    <property type="match status" value="1"/>
</dbReference>
<evidence type="ECO:0000259" key="6">
    <source>
        <dbReference type="Pfam" id="PF00703"/>
    </source>
</evidence>
<evidence type="ECO:0000313" key="10">
    <source>
        <dbReference type="Proteomes" id="UP000623958"/>
    </source>
</evidence>
<dbReference type="PRINTS" id="PR00132">
    <property type="entry name" value="GLHYDRLASE2"/>
</dbReference>
<name>A0A919KHY4_9XANT</name>
<dbReference type="Gene3D" id="3.20.20.80">
    <property type="entry name" value="Glycosidases"/>
    <property type="match status" value="1"/>
</dbReference>
<dbReference type="SUPFAM" id="SSF51445">
    <property type="entry name" value="(Trans)glycosidases"/>
    <property type="match status" value="1"/>
</dbReference>
<feature type="signal peptide" evidence="5">
    <location>
        <begin position="1"/>
        <end position="19"/>
    </location>
</feature>
<dbReference type="RefSeq" id="WP_434029340.1">
    <property type="nucleotide sequence ID" value="NZ_BNBA01000015.1"/>
</dbReference>
<keyword evidence="5" id="KW-0732">Signal</keyword>
<sequence length="715" mass="78805">MSLIVALAWGCVHASIAMAAENAAAPGDVPPTRTQVPIDAGWRFLRADPADAAREDFDDGPWAEVTLPHTYNAADGEDGGGYYRGAGWYRRALQVPSLPADRRVWLQFDGAALAADVWVNGRHVGRHEGGYARFRFDITPQLKMGANLIAVRTDNAASLPIAPLGGDFTVFGGLYRGVSIVEVPALHIDLADHGGPGVYASTRSLSDDRASLSVHVALRNDEARARRSNVSVTIDDAEGNTVASARRQLRVGAGSTASLDLPLAIARPRLWQGRTDPYLYTVTARLDSGDEVRVPLGLRTIRFDPRDGFVLNGKPYPLHGVNLFHPQRPGRGTAVVETDVAADMQAMDELGLTALRLVHYQHPQSVYDYADRHGIAVWTEIPINGVIQDSARFLDNASAQLRELVRQNYHHPSVVLWGIGNEVYATTPDVAAFLRRMNDLAHELDPSRPTAYAHCCQRDDDPKAAITDVIGFNRYFGWYPEQTDTMRAWAERYRSAFPERAFMVSEYGAGGSPLQQQVPPPDRNVPQSGWHPEQAQTRYHVQNWRDLRDQHGLSGAFVWVAFDLASDGRHEGDRPGINDKGLVSYDRSVRKDAYFWYQANWSARPMAHLLDRRLAVRYEDKVDIAAFSNLAEVWLTINGRMFGQTPVVDHVAQWSDVPLVIGTNDIRIAGKTAQGTTVGDRIQLTRMPSPETGISPIPAIRKPVPAAPTGKPPGQ</sequence>
<dbReference type="SUPFAM" id="SSF49785">
    <property type="entry name" value="Galactose-binding domain-like"/>
    <property type="match status" value="1"/>
</dbReference>
<dbReference type="PANTHER" id="PTHR42732">
    <property type="entry name" value="BETA-GALACTOSIDASE"/>
    <property type="match status" value="1"/>
</dbReference>
<organism evidence="9 10">
    <name type="scientific">Xanthomonas boreopolis</name>
    <dbReference type="NCBI Taxonomy" id="86183"/>
    <lineage>
        <taxon>Bacteria</taxon>
        <taxon>Pseudomonadati</taxon>
        <taxon>Pseudomonadota</taxon>
        <taxon>Gammaproteobacteria</taxon>
        <taxon>Lysobacterales</taxon>
        <taxon>Lysobacteraceae</taxon>
        <taxon>Xanthomonas</taxon>
    </lineage>
</organism>
<feature type="domain" description="Glycoside hydrolase family 2 catalytic" evidence="7">
    <location>
        <begin position="309"/>
        <end position="509"/>
    </location>
</feature>
<gene>
    <name evidence="9" type="ORF">GCM10009090_21050</name>
</gene>
<dbReference type="GO" id="GO:0005975">
    <property type="term" value="P:carbohydrate metabolic process"/>
    <property type="evidence" value="ECO:0007669"/>
    <property type="project" value="InterPro"/>
</dbReference>
<keyword evidence="2" id="KW-0378">Hydrolase</keyword>
<evidence type="ECO:0000256" key="3">
    <source>
        <dbReference type="ARBA" id="ARBA00023295"/>
    </source>
</evidence>
<protein>
    <submittedName>
        <fullName evidence="9">Beta-galactosidase</fullName>
    </submittedName>
</protein>
<evidence type="ECO:0000256" key="1">
    <source>
        <dbReference type="ARBA" id="ARBA00007401"/>
    </source>
</evidence>
<reference evidence="9" key="1">
    <citation type="journal article" date="2014" name="Int. J. Syst. Evol. Microbiol.">
        <title>Complete genome sequence of Corynebacterium casei LMG S-19264T (=DSM 44701T), isolated from a smear-ripened cheese.</title>
        <authorList>
            <consortium name="US DOE Joint Genome Institute (JGI-PGF)"/>
            <person name="Walter F."/>
            <person name="Albersmeier A."/>
            <person name="Kalinowski J."/>
            <person name="Ruckert C."/>
        </authorList>
    </citation>
    <scope>NUCLEOTIDE SEQUENCE</scope>
    <source>
        <strain evidence="9">JCM 13306</strain>
    </source>
</reference>
<keyword evidence="3" id="KW-0326">Glycosidase</keyword>
<dbReference type="Gene3D" id="2.60.120.260">
    <property type="entry name" value="Galactose-binding domain-like"/>
    <property type="match status" value="1"/>
</dbReference>
<dbReference type="Pfam" id="PF02836">
    <property type="entry name" value="Glyco_hydro_2_C"/>
    <property type="match status" value="1"/>
</dbReference>
<evidence type="ECO:0000256" key="2">
    <source>
        <dbReference type="ARBA" id="ARBA00022801"/>
    </source>
</evidence>
<dbReference type="InterPro" id="IPR006104">
    <property type="entry name" value="Glyco_hydro_2_N"/>
</dbReference>
<dbReference type="AlphaFoldDB" id="A0A919KHY4"/>
<keyword evidence="10" id="KW-1185">Reference proteome</keyword>
<evidence type="ECO:0000256" key="4">
    <source>
        <dbReference type="SAM" id="MobiDB-lite"/>
    </source>
</evidence>
<comment type="caution">
    <text evidence="9">The sequence shown here is derived from an EMBL/GenBank/DDBJ whole genome shotgun (WGS) entry which is preliminary data.</text>
</comment>
<dbReference type="InterPro" id="IPR006101">
    <property type="entry name" value="Glyco_hydro_2"/>
</dbReference>
<reference evidence="9" key="2">
    <citation type="submission" date="2020-09" db="EMBL/GenBank/DDBJ databases">
        <authorList>
            <person name="Sun Q."/>
            <person name="Ohkuma M."/>
        </authorList>
    </citation>
    <scope>NUCLEOTIDE SEQUENCE</scope>
    <source>
        <strain evidence="9">JCM 13306</strain>
    </source>
</reference>
<dbReference type="Proteomes" id="UP000623958">
    <property type="component" value="Unassembled WGS sequence"/>
</dbReference>
<evidence type="ECO:0000259" key="7">
    <source>
        <dbReference type="Pfam" id="PF02836"/>
    </source>
</evidence>
<dbReference type="EMBL" id="BNBA01000015">
    <property type="protein sequence ID" value="GHH54378.1"/>
    <property type="molecule type" value="Genomic_DNA"/>
</dbReference>
<feature type="domain" description="Glycoside hydrolase family 2 immunoglobulin-like beta-sandwich" evidence="6">
    <location>
        <begin position="204"/>
        <end position="299"/>
    </location>
</feature>
<dbReference type="SUPFAM" id="SSF49303">
    <property type="entry name" value="beta-Galactosidase/glucuronidase domain"/>
    <property type="match status" value="1"/>
</dbReference>
<dbReference type="Pfam" id="PF00703">
    <property type="entry name" value="Glyco_hydro_2"/>
    <property type="match status" value="1"/>
</dbReference>
<accession>A0A919KHY4</accession>
<feature type="region of interest" description="Disordered" evidence="4">
    <location>
        <begin position="687"/>
        <end position="715"/>
    </location>
</feature>
<comment type="similarity">
    <text evidence="1">Belongs to the glycosyl hydrolase 2 family.</text>
</comment>